<dbReference type="AlphaFoldDB" id="A0ABD2PLE4"/>
<dbReference type="Proteomes" id="UP001626550">
    <property type="component" value="Unassembled WGS sequence"/>
</dbReference>
<protein>
    <submittedName>
        <fullName evidence="1">Uncharacterized protein</fullName>
    </submittedName>
</protein>
<name>A0ABD2PLE4_9PLAT</name>
<gene>
    <name evidence="1" type="ORF">Ciccas_013604</name>
</gene>
<dbReference type="InterPro" id="IPR032675">
    <property type="entry name" value="LRR_dom_sf"/>
</dbReference>
<proteinExistence type="predicted"/>
<organism evidence="1 2">
    <name type="scientific">Cichlidogyrus casuarinus</name>
    <dbReference type="NCBI Taxonomy" id="1844966"/>
    <lineage>
        <taxon>Eukaryota</taxon>
        <taxon>Metazoa</taxon>
        <taxon>Spiralia</taxon>
        <taxon>Lophotrochozoa</taxon>
        <taxon>Platyhelminthes</taxon>
        <taxon>Monogenea</taxon>
        <taxon>Monopisthocotylea</taxon>
        <taxon>Dactylogyridea</taxon>
        <taxon>Ancyrocephalidae</taxon>
        <taxon>Cichlidogyrus</taxon>
    </lineage>
</organism>
<reference evidence="1 2" key="1">
    <citation type="submission" date="2024-11" db="EMBL/GenBank/DDBJ databases">
        <title>Adaptive evolution of stress response genes in parasites aligns with host niche diversity.</title>
        <authorList>
            <person name="Hahn C."/>
            <person name="Resl P."/>
        </authorList>
    </citation>
    <scope>NUCLEOTIDE SEQUENCE [LARGE SCALE GENOMIC DNA]</scope>
    <source>
        <strain evidence="1">EGGRZ-B1_66</strain>
        <tissue evidence="1">Body</tissue>
    </source>
</reference>
<dbReference type="EMBL" id="JBJKFK010006301">
    <property type="protein sequence ID" value="KAL3307873.1"/>
    <property type="molecule type" value="Genomic_DNA"/>
</dbReference>
<comment type="caution">
    <text evidence="1">The sequence shown here is derived from an EMBL/GenBank/DDBJ whole genome shotgun (WGS) entry which is preliminary data.</text>
</comment>
<evidence type="ECO:0000313" key="2">
    <source>
        <dbReference type="Proteomes" id="UP001626550"/>
    </source>
</evidence>
<dbReference type="Gene3D" id="3.80.10.10">
    <property type="entry name" value="Ribonuclease Inhibitor"/>
    <property type="match status" value="1"/>
</dbReference>
<evidence type="ECO:0000313" key="1">
    <source>
        <dbReference type="EMBL" id="KAL3307873.1"/>
    </source>
</evidence>
<keyword evidence="2" id="KW-1185">Reference proteome</keyword>
<dbReference type="SUPFAM" id="SSF52047">
    <property type="entry name" value="RNI-like"/>
    <property type="match status" value="1"/>
</dbReference>
<sequence length="237" mass="26124">MLDKSLPVSVNWWREPSEVSPLRQRQGSAKEVSFVEAGETQQRDASPLEYEDTILPTSFGVDKTEADLQRIVYRDGCLRVGVNESGRHLDQIAQHGESSSLSNTGLGARHTLVISVTLKAFKFCHTICLKRCTLDENALACLTCNLHLVERLKNLNLSETMIGIFGASYVKSMLATAVYLETIDLSDNAFSDLAGVTIAEGLEEHRALLKVVPVDIESSSIAKCSPQQREFLGWSLP</sequence>
<accession>A0ABD2PLE4</accession>